<feature type="compositionally biased region" description="Basic and acidic residues" evidence="1">
    <location>
        <begin position="36"/>
        <end position="51"/>
    </location>
</feature>
<dbReference type="Proteomes" id="UP001595377">
    <property type="component" value="Unassembled WGS sequence"/>
</dbReference>
<proteinExistence type="predicted"/>
<comment type="caution">
    <text evidence="2">The sequence shown here is derived from an EMBL/GenBank/DDBJ whole genome shotgun (WGS) entry which is preliminary data.</text>
</comment>
<gene>
    <name evidence="2" type="ORF">ACFOHH_17985</name>
</gene>
<feature type="compositionally biased region" description="Polar residues" evidence="1">
    <location>
        <begin position="15"/>
        <end position="32"/>
    </location>
</feature>
<feature type="non-terminal residue" evidence="2">
    <location>
        <position position="1"/>
    </location>
</feature>
<dbReference type="EMBL" id="JBHRSP010000029">
    <property type="protein sequence ID" value="MFC3075006.1"/>
    <property type="molecule type" value="Genomic_DNA"/>
</dbReference>
<sequence length="79" mass="9136">RFSFFSIFNCQITNDTKSSFKASEPNSASQPGRSPVPDRHPFQETHERADQPPEATPPSRWPPYRMRNEEQSTGDMTFF</sequence>
<name>A0ABV7DKI2_9HYPH</name>
<organism evidence="2 3">
    <name type="scientific">Shinella pollutisoli</name>
    <dbReference type="NCBI Taxonomy" id="2250594"/>
    <lineage>
        <taxon>Bacteria</taxon>
        <taxon>Pseudomonadati</taxon>
        <taxon>Pseudomonadota</taxon>
        <taxon>Alphaproteobacteria</taxon>
        <taxon>Hyphomicrobiales</taxon>
        <taxon>Rhizobiaceae</taxon>
        <taxon>Shinella</taxon>
    </lineage>
</organism>
<evidence type="ECO:0000313" key="3">
    <source>
        <dbReference type="Proteomes" id="UP001595377"/>
    </source>
</evidence>
<reference evidence="3" key="1">
    <citation type="journal article" date="2019" name="Int. J. Syst. Evol. Microbiol.">
        <title>The Global Catalogue of Microorganisms (GCM) 10K type strain sequencing project: providing services to taxonomists for standard genome sequencing and annotation.</title>
        <authorList>
            <consortium name="The Broad Institute Genomics Platform"/>
            <consortium name="The Broad Institute Genome Sequencing Center for Infectious Disease"/>
            <person name="Wu L."/>
            <person name="Ma J."/>
        </authorList>
    </citation>
    <scope>NUCLEOTIDE SEQUENCE [LARGE SCALE GENOMIC DNA]</scope>
    <source>
        <strain evidence="3">KCTC 52677</strain>
    </source>
</reference>
<accession>A0ABV7DKI2</accession>
<evidence type="ECO:0000256" key="1">
    <source>
        <dbReference type="SAM" id="MobiDB-lite"/>
    </source>
</evidence>
<keyword evidence="3" id="KW-1185">Reference proteome</keyword>
<dbReference type="RefSeq" id="WP_257315670.1">
    <property type="nucleotide sequence ID" value="NZ_JANFDG010000013.1"/>
</dbReference>
<protein>
    <submittedName>
        <fullName evidence="2">Uncharacterized protein</fullName>
    </submittedName>
</protein>
<feature type="region of interest" description="Disordered" evidence="1">
    <location>
        <begin position="15"/>
        <end position="79"/>
    </location>
</feature>
<evidence type="ECO:0000313" key="2">
    <source>
        <dbReference type="EMBL" id="MFC3075006.1"/>
    </source>
</evidence>